<feature type="compositionally biased region" description="Polar residues" evidence="1">
    <location>
        <begin position="313"/>
        <end position="330"/>
    </location>
</feature>
<gene>
    <name evidence="2" type="ORF">G5I_11898</name>
</gene>
<name>F4X0V4_ACREC</name>
<proteinExistence type="predicted"/>
<dbReference type="InParanoid" id="F4X0V4"/>
<reference evidence="2" key="1">
    <citation type="submission" date="2011-02" db="EMBL/GenBank/DDBJ databases">
        <title>The genome of the leaf-cutting ant Acromyrmex echinatior suggests key adaptations to social evolution and fungus farming.</title>
        <authorList>
            <person name="Nygaard S."/>
            <person name="Zhang G."/>
        </authorList>
    </citation>
    <scope>NUCLEOTIDE SEQUENCE</scope>
</reference>
<evidence type="ECO:0000313" key="2">
    <source>
        <dbReference type="EMBL" id="EGI59896.1"/>
    </source>
</evidence>
<dbReference type="OrthoDB" id="7557667at2759"/>
<dbReference type="AlphaFoldDB" id="F4X0V4"/>
<organism evidence="3">
    <name type="scientific">Acromyrmex echinatior</name>
    <name type="common">Panamanian leafcutter ant</name>
    <name type="synonym">Acromyrmex octospinosus echinatior</name>
    <dbReference type="NCBI Taxonomy" id="103372"/>
    <lineage>
        <taxon>Eukaryota</taxon>
        <taxon>Metazoa</taxon>
        <taxon>Ecdysozoa</taxon>
        <taxon>Arthropoda</taxon>
        <taxon>Hexapoda</taxon>
        <taxon>Insecta</taxon>
        <taxon>Pterygota</taxon>
        <taxon>Neoptera</taxon>
        <taxon>Endopterygota</taxon>
        <taxon>Hymenoptera</taxon>
        <taxon>Apocrita</taxon>
        <taxon>Aculeata</taxon>
        <taxon>Formicoidea</taxon>
        <taxon>Formicidae</taxon>
        <taxon>Myrmicinae</taxon>
        <taxon>Acromyrmex</taxon>
    </lineage>
</organism>
<keyword evidence="3" id="KW-1185">Reference proteome</keyword>
<evidence type="ECO:0000313" key="3">
    <source>
        <dbReference type="Proteomes" id="UP000007755"/>
    </source>
</evidence>
<feature type="compositionally biased region" description="Basic and acidic residues" evidence="1">
    <location>
        <begin position="276"/>
        <end position="287"/>
    </location>
</feature>
<evidence type="ECO:0000256" key="1">
    <source>
        <dbReference type="SAM" id="MobiDB-lite"/>
    </source>
</evidence>
<accession>F4X0V4</accession>
<dbReference type="EMBL" id="GL888503">
    <property type="protein sequence ID" value="EGI59896.1"/>
    <property type="molecule type" value="Genomic_DNA"/>
</dbReference>
<protein>
    <submittedName>
        <fullName evidence="2">Uncharacterized protein</fullName>
    </submittedName>
</protein>
<dbReference type="Proteomes" id="UP000007755">
    <property type="component" value="Unassembled WGS sequence"/>
</dbReference>
<feature type="region of interest" description="Disordered" evidence="1">
    <location>
        <begin position="261"/>
        <end position="351"/>
    </location>
</feature>
<sequence length="395" mass="45765">MAQQRPQDTVQFYKESELDAEEDTEFAKCSFCRTQIPLEGLDSHTAEVLAALSRHLIPHIDKYSDILEEEVQELRSVDEAFIQSELEKEENMQLEINKKKQDIDKEVSMEKTLRSIETEDLKTLLQRYRMILNEETKELFCEIHKNYEHKYDANNQNLTYSQSYKHGHQALREIVEQIKMKRQEAATQISHPAERHEIQEKILKWNLNSDEIAVLPIQCDKSTSQYVFIHTLLHQHRTQHTMTPMSRTIKADENLQREVEELKKKKREAATQISHPAERYEIEEVHVVEPGQDIPSEGVPETQETPEAESSEIRSTATQSSATVENMPRQSSDDEDIPVSGETQSPLTVEPLSKQIRLDPVTKQSIRYLQYAISTSIDSAFVTTEEGFIKLKRST</sequence>